<feature type="region of interest" description="Disordered" evidence="12">
    <location>
        <begin position="1463"/>
        <end position="1619"/>
    </location>
</feature>
<feature type="compositionally biased region" description="Polar residues" evidence="12">
    <location>
        <begin position="1710"/>
        <end position="1725"/>
    </location>
</feature>
<dbReference type="Pfam" id="PF00069">
    <property type="entry name" value="Pkinase"/>
    <property type="match status" value="1"/>
</dbReference>
<feature type="compositionally biased region" description="Low complexity" evidence="12">
    <location>
        <begin position="1974"/>
        <end position="2030"/>
    </location>
</feature>
<dbReference type="HOGENOM" id="CLU_227556_0_0_1"/>
<feature type="compositionally biased region" description="Polar residues" evidence="12">
    <location>
        <begin position="1794"/>
        <end position="1808"/>
    </location>
</feature>
<feature type="region of interest" description="Disordered" evidence="12">
    <location>
        <begin position="1060"/>
        <end position="1102"/>
    </location>
</feature>
<dbReference type="FunFam" id="1.10.510.10:FF:000182">
    <property type="entry name" value="MAP kinase kinase kinase mkh1"/>
    <property type="match status" value="1"/>
</dbReference>
<keyword evidence="3" id="KW-0723">Serine/threonine-protein kinase</keyword>
<feature type="region of interest" description="Disordered" evidence="12">
    <location>
        <begin position="1404"/>
        <end position="1423"/>
    </location>
</feature>
<dbReference type="PANTHER" id="PTHR11584">
    <property type="entry name" value="SERINE/THREONINE PROTEIN KINASE"/>
    <property type="match status" value="1"/>
</dbReference>
<dbReference type="SMART" id="SM00220">
    <property type="entry name" value="S_TKc"/>
    <property type="match status" value="1"/>
</dbReference>
<feature type="compositionally biased region" description="Polar residues" evidence="12">
    <location>
        <begin position="450"/>
        <end position="459"/>
    </location>
</feature>
<feature type="compositionally biased region" description="Low complexity" evidence="12">
    <location>
        <begin position="2188"/>
        <end position="2206"/>
    </location>
</feature>
<feature type="compositionally biased region" description="Basic and acidic residues" evidence="12">
    <location>
        <begin position="1496"/>
        <end position="1509"/>
    </location>
</feature>
<feature type="compositionally biased region" description="Polar residues" evidence="12">
    <location>
        <begin position="489"/>
        <end position="511"/>
    </location>
</feature>
<dbReference type="SUPFAM" id="SSF56112">
    <property type="entry name" value="Protein kinase-like (PK-like)"/>
    <property type="match status" value="1"/>
</dbReference>
<dbReference type="SUPFAM" id="SSF57716">
    <property type="entry name" value="Glucocorticoid receptor-like (DNA-binding domain)"/>
    <property type="match status" value="2"/>
</dbReference>
<keyword evidence="9 11" id="KW-0067">ATP-binding</keyword>
<evidence type="ECO:0000256" key="12">
    <source>
        <dbReference type="SAM" id="MobiDB-lite"/>
    </source>
</evidence>
<feature type="region of interest" description="Disordered" evidence="12">
    <location>
        <begin position="2245"/>
        <end position="2289"/>
    </location>
</feature>
<feature type="compositionally biased region" description="Basic and acidic residues" evidence="12">
    <location>
        <begin position="1564"/>
        <end position="1575"/>
    </location>
</feature>
<dbReference type="InterPro" id="IPR001781">
    <property type="entry name" value="Znf_LIM"/>
</dbReference>
<keyword evidence="10" id="KW-0440">LIM domain</keyword>
<dbReference type="InterPro" id="IPR008271">
    <property type="entry name" value="Ser/Thr_kinase_AS"/>
</dbReference>
<feature type="domain" description="Protein kinase" evidence="13">
    <location>
        <begin position="2369"/>
        <end position="2639"/>
    </location>
</feature>
<feature type="region of interest" description="Disordered" evidence="12">
    <location>
        <begin position="939"/>
        <end position="1013"/>
    </location>
</feature>
<dbReference type="PROSITE" id="PS50023">
    <property type="entry name" value="LIM_DOMAIN_2"/>
    <property type="match status" value="1"/>
</dbReference>
<feature type="compositionally biased region" description="Polar residues" evidence="12">
    <location>
        <begin position="1201"/>
        <end position="1220"/>
    </location>
</feature>
<proteinExistence type="inferred from homology"/>
<evidence type="ECO:0000259" key="13">
    <source>
        <dbReference type="PROSITE" id="PS50011"/>
    </source>
</evidence>
<evidence type="ECO:0000313" key="16">
    <source>
        <dbReference type="Proteomes" id="UP000019462"/>
    </source>
</evidence>
<feature type="compositionally biased region" description="Low complexity" evidence="12">
    <location>
        <begin position="994"/>
        <end position="1005"/>
    </location>
</feature>
<dbReference type="EMBL" id="AWNI01000009">
    <property type="protein sequence ID" value="ETS62881.1"/>
    <property type="molecule type" value="Genomic_DNA"/>
</dbReference>
<dbReference type="Gene3D" id="1.10.510.10">
    <property type="entry name" value="Transferase(Phosphotransferase) domain 1"/>
    <property type="match status" value="1"/>
</dbReference>
<feature type="compositionally biased region" description="Polar residues" evidence="12">
    <location>
        <begin position="1685"/>
        <end position="1696"/>
    </location>
</feature>
<evidence type="ECO:0000256" key="6">
    <source>
        <dbReference type="ARBA" id="ARBA00022741"/>
    </source>
</evidence>
<name>W3VQ19_MOEAP</name>
<keyword evidence="4" id="KW-0808">Transferase</keyword>
<evidence type="ECO:0000256" key="5">
    <source>
        <dbReference type="ARBA" id="ARBA00022723"/>
    </source>
</evidence>
<dbReference type="SMART" id="SM00132">
    <property type="entry name" value="LIM"/>
    <property type="match status" value="2"/>
</dbReference>
<organism evidence="15 16">
    <name type="scientific">Moesziomyces aphidis</name>
    <name type="common">Pseudozyma aphidis</name>
    <dbReference type="NCBI Taxonomy" id="84754"/>
    <lineage>
        <taxon>Eukaryota</taxon>
        <taxon>Fungi</taxon>
        <taxon>Dikarya</taxon>
        <taxon>Basidiomycota</taxon>
        <taxon>Ustilaginomycotina</taxon>
        <taxon>Ustilaginomycetes</taxon>
        <taxon>Ustilaginales</taxon>
        <taxon>Ustilaginaceae</taxon>
        <taxon>Moesziomyces</taxon>
    </lineage>
</organism>
<feature type="compositionally biased region" description="Polar residues" evidence="12">
    <location>
        <begin position="1227"/>
        <end position="1240"/>
    </location>
</feature>
<feature type="region of interest" description="Disordered" evidence="12">
    <location>
        <begin position="772"/>
        <end position="792"/>
    </location>
</feature>
<evidence type="ECO:0000256" key="3">
    <source>
        <dbReference type="ARBA" id="ARBA00022527"/>
    </source>
</evidence>
<feature type="region of interest" description="Disordered" evidence="12">
    <location>
        <begin position="1654"/>
        <end position="1808"/>
    </location>
</feature>
<dbReference type="GO" id="GO:0046872">
    <property type="term" value="F:metal ion binding"/>
    <property type="evidence" value="ECO:0007669"/>
    <property type="project" value="UniProtKB-KW"/>
</dbReference>
<feature type="compositionally biased region" description="Polar residues" evidence="12">
    <location>
        <begin position="773"/>
        <end position="782"/>
    </location>
</feature>
<feature type="region of interest" description="Disordered" evidence="12">
    <location>
        <begin position="1157"/>
        <end position="1259"/>
    </location>
</feature>
<feature type="binding site" evidence="11">
    <location>
        <position position="2401"/>
    </location>
    <ligand>
        <name>ATP</name>
        <dbReference type="ChEBI" id="CHEBI:30616"/>
    </ligand>
</feature>
<dbReference type="CDD" id="cd08368">
    <property type="entry name" value="LIM"/>
    <property type="match status" value="1"/>
</dbReference>
<dbReference type="GO" id="GO:0005524">
    <property type="term" value="F:ATP binding"/>
    <property type="evidence" value="ECO:0007669"/>
    <property type="project" value="UniProtKB-UniRule"/>
</dbReference>
<feature type="compositionally biased region" description="Polar residues" evidence="12">
    <location>
        <begin position="37"/>
        <end position="48"/>
    </location>
</feature>
<dbReference type="PROSITE" id="PS00478">
    <property type="entry name" value="LIM_DOMAIN_1"/>
    <property type="match status" value="1"/>
</dbReference>
<dbReference type="InterPro" id="IPR011009">
    <property type="entry name" value="Kinase-like_dom_sf"/>
</dbReference>
<gene>
    <name evidence="15" type="ORF">PaG_02640</name>
</gene>
<evidence type="ECO:0000259" key="14">
    <source>
        <dbReference type="PROSITE" id="PS50023"/>
    </source>
</evidence>
<feature type="compositionally biased region" description="Polar residues" evidence="12">
    <location>
        <begin position="1471"/>
        <end position="1482"/>
    </location>
</feature>
<feature type="compositionally biased region" description="Low complexity" evidence="12">
    <location>
        <begin position="112"/>
        <end position="125"/>
    </location>
</feature>
<feature type="compositionally biased region" description="Low complexity" evidence="12">
    <location>
        <begin position="1162"/>
        <end position="1183"/>
    </location>
</feature>
<dbReference type="Proteomes" id="UP000019462">
    <property type="component" value="Unassembled WGS sequence"/>
</dbReference>
<keyword evidence="16" id="KW-1185">Reference proteome</keyword>
<evidence type="ECO:0000256" key="7">
    <source>
        <dbReference type="ARBA" id="ARBA00022777"/>
    </source>
</evidence>
<dbReference type="GO" id="GO:0004709">
    <property type="term" value="F:MAP kinase kinase kinase activity"/>
    <property type="evidence" value="ECO:0007669"/>
    <property type="project" value="UniProtKB-ARBA"/>
</dbReference>
<feature type="compositionally biased region" description="Low complexity" evidence="12">
    <location>
        <begin position="2343"/>
        <end position="2358"/>
    </location>
</feature>
<dbReference type="GO" id="GO:0030695">
    <property type="term" value="F:GTPase regulator activity"/>
    <property type="evidence" value="ECO:0007669"/>
    <property type="project" value="UniProtKB-ARBA"/>
</dbReference>
<feature type="region of interest" description="Disordered" evidence="12">
    <location>
        <begin position="858"/>
        <end position="926"/>
    </location>
</feature>
<feature type="region of interest" description="Disordered" evidence="12">
    <location>
        <begin position="445"/>
        <end position="517"/>
    </location>
</feature>
<reference evidence="15 16" key="1">
    <citation type="journal article" date="2014" name="Genome Announc.">
        <title>Genome sequence of the basidiomycetous fungus Pseudozyma aphidis DSM70725, an efficient producer of biosurfactant mannosylerythritol lipids.</title>
        <authorList>
            <person name="Lorenz S."/>
            <person name="Guenther M."/>
            <person name="Grumaz C."/>
            <person name="Rupp S."/>
            <person name="Zibek S."/>
            <person name="Sohn K."/>
        </authorList>
    </citation>
    <scope>NUCLEOTIDE SEQUENCE [LARGE SCALE GENOMIC DNA]</scope>
    <source>
        <strain evidence="16">ATCC 32657 / CBS 517.83 / DSM 70725 / JCM 10318 / NBRC 10182 / NRRL Y-7954 / St-0401</strain>
    </source>
</reference>
<dbReference type="GO" id="GO:0000196">
    <property type="term" value="P:cell integrity MAPK cascade"/>
    <property type="evidence" value="ECO:0007669"/>
    <property type="project" value="UniProtKB-ARBA"/>
</dbReference>
<evidence type="ECO:0000256" key="4">
    <source>
        <dbReference type="ARBA" id="ARBA00022679"/>
    </source>
</evidence>
<evidence type="ECO:0000256" key="10">
    <source>
        <dbReference type="PROSITE-ProRule" id="PRU00125"/>
    </source>
</evidence>
<evidence type="ECO:0008006" key="17">
    <source>
        <dbReference type="Google" id="ProtNLM"/>
    </source>
</evidence>
<feature type="compositionally biased region" description="Low complexity" evidence="12">
    <location>
        <begin position="468"/>
        <end position="479"/>
    </location>
</feature>
<dbReference type="InterPro" id="IPR000719">
    <property type="entry name" value="Prot_kinase_dom"/>
</dbReference>
<accession>W3VQ19</accession>
<comment type="similarity">
    <text evidence="1">Belongs to the protein kinase superfamily. TKL Ser/Thr protein kinase family.</text>
</comment>
<feature type="compositionally biased region" description="Low complexity" evidence="12">
    <location>
        <begin position="885"/>
        <end position="899"/>
    </location>
</feature>
<dbReference type="CDD" id="cd06629">
    <property type="entry name" value="STKc_Bck1_like"/>
    <property type="match status" value="1"/>
</dbReference>
<evidence type="ECO:0000256" key="11">
    <source>
        <dbReference type="PROSITE-ProRule" id="PRU10141"/>
    </source>
</evidence>
<feature type="compositionally biased region" description="Polar residues" evidence="12">
    <location>
        <begin position="1291"/>
        <end position="1303"/>
    </location>
</feature>
<keyword evidence="5 10" id="KW-0479">Metal-binding</keyword>
<dbReference type="PROSITE" id="PS00108">
    <property type="entry name" value="PROTEIN_KINASE_ST"/>
    <property type="match status" value="1"/>
</dbReference>
<feature type="region of interest" description="Disordered" evidence="12">
    <location>
        <begin position="33"/>
        <end position="134"/>
    </location>
</feature>
<feature type="region of interest" description="Disordered" evidence="12">
    <location>
        <begin position="1940"/>
        <end position="2227"/>
    </location>
</feature>
<dbReference type="OrthoDB" id="266718at2759"/>
<evidence type="ECO:0000256" key="2">
    <source>
        <dbReference type="ARBA" id="ARBA00006529"/>
    </source>
</evidence>
<feature type="region of interest" description="Disordered" evidence="12">
    <location>
        <begin position="1861"/>
        <end position="1883"/>
    </location>
</feature>
<evidence type="ECO:0000256" key="1">
    <source>
        <dbReference type="ARBA" id="ARBA00005843"/>
    </source>
</evidence>
<evidence type="ECO:0000256" key="9">
    <source>
        <dbReference type="ARBA" id="ARBA00022840"/>
    </source>
</evidence>
<sequence length="2658" mass="285581">MSAASGNMAGFGARKFAQDMYQQSSVQSYPTAHYDHTNQYYPDSSQWAQPAPAPTVDHRHYNSNGASSHSSNASYGGRSAQTTRTYRRDEYSQQQYTTSATTSAKPAPPPAARTRAPVARAPARSDTLQSSATDSTVGLAYAQSNDSAYGQQIAYESNDSRYRSNDSLFPPSHRSPATHHPPGRTADRTTVYDDNYEEPVYSNTVDEMFRASSPASATRGDESIDVSFTIVRATVFEPVLPKAKCADCGDSLDFEELANHTCQPASASKLPLLTIQVPPSSSSSAVSSTATSPAIATPRSPFFDRYDHLISQSGPASPALLGCASPTVEVKQRDDETPTAHAVKILGTHAAVKVSSIQTSQAVHLKADRSPPVQPPQMQRSASDTDADAVAAARRRMIEQQRAAKKKDIMANTMPRAATTPSLYKPEAAVAQAAGAAARSMSTRVGAANGGTSRLSASEAQHAKKESSSSISSTATDSSGRQRAYVGKASSTANITPSSSYERIESHSTPTKPMRDRAPVDLSSIEEMMKGLTASPEPLQRMLGDAGRSERERALELELERLRDKERTRQLQALRLREKKRKERAAKRCCVCDCSLSSSRTPFVERDGKLLCARDWKELYLPKCRKCNLSVEKGAVKSSDGALRGVFHRACFACAACEAPFADGSFYVFNNQPYCGRHYHRLNGSLCRECEAGIEGDCRQTDTGDRFHPHCFSCQYASKNGACSQPLAEYYMVGGQRLCERHADKVGQRLAKAGQRQHDLRAHKRMTMLHSLRGQQSGSSSVAATAPAPAHTRHKESLALAEALQLLRAKQLHPSYVSSSSRTPLPLLIAPDPLISSSVLVLLPPPPQRLHTCMLPHHLRSPLSRPSPASNDAKSRFRTPPPDLVRVAQSSRQARARAAPPNELTMSYHPDSFVTSPTSAADDPAWQLHSSTDSYLNWDANPKSPLSHPHDATLSSTPATAPPMSRLRSSSSTATPSVASSRTPNDPGSADTASLLSHHGHSNNSPERPQSPSYFAKLYFQPPHRSSSGTSPTITFTGAPAEPSLVAASQLPALSFEGNQSTAHLSDPARQQAPARRSSVSAASNSPTSGTPLSPTMSSKSAASAGGFFASLRPSSPGNLAAATSRIPEGETYVKPRRPSSVFEHVGNVWERFGRKVHHTRSSTSEQQSSSSSHQRRTASQTSPTIGLTPEAADPFDNAHHSPSGSIASQASPSHSTATESECRTPATPSAETPASLSTPQPLPSAPAYSQLSSADTAADTRLQDEVEELPYLAPEPAPTFAQPAPAAHNSPRTSSANRSQASYRRESSLFERVLIQVTDDNERFAVVDISGVDSADAIKERMFAKLHLFDADHSSFQLFRTEIGQSEATGPVVNDDALLVLCLQMGDDRGTLKFLVQQTAPPNATVRAMPPPTSAAGQQRALNEVRRVSGTGSATSNHLRTDSQSSRSSISDALIYPEMVGADGAHEGSNRNSGSSLTRSKAQARRALPSAPPIDDLRSPTGYHDRRSIASSGEGHAQEASSKHASSVSEGSGAPVMLSQRSSSMNATQPAATASSNNARRPSHVEDERPRFDADASASASANRSLQAPANGLGHRQERSDEGVRHQSRQQAPGLTLHNAKSMDDLHRPAHGSTHAPAMIPQAEVRAQAGLDRDGRYPAPSIMRPSTAAPAGPGARDGGHGHRQYSSDALGTSQGPVDPASLDPRMLQRNRSAQAAIPSSQQLANHGPTRMASTPQIRSPPMQPNYPARGPVDSRYARPAGMEDPRYAGMPTHPAQSLQPRPTSPAARPPQFNAPSTYGGPNSYSVQSFGQAQRPLAPGYVNEFGARAPNAAPNFNTFHGHDPRLGANGMQGSLTPRPYSYHEASSTHHPSYRPFSPQLAPSPYRTREDPFTTRYFPASSSRQVSEFQMQAGRLEPGMTVQQTLRTHEVMRNQAVSGPQGQAYLGHAHPPGPSYGPRDPRQPGQPSQYMGMQPYPNASAPPSMPSMPQRSSHPSSAHPNPHHAPSSRPQQFAQQGPSQHAPPQHSHPPARNAHDMVNSNASAGSSGGDGDTVRAEPSTPGPSRPHTKDGLGSASPSLDPPRAPSPSMAPEENGTVASFGVFDDDESESGTWAQPLDSDVNAPRLPLRLDGEEDAASDDHGTLLPGQGALLQSPARVGGSSPKRPELRLTIDPAAGPTLLAPASQPAGLSPVPSSSHLSSSLSSGGITRSNSFARRDDDWAFRPPPEQLYENLDDFFPKHDLDKPLLDTTAVPESPMVSSPRSEAAAAGSMASSPPTAPQQAMSHRSRLKRSIRLVAQDRKRFLDRAGKRATEKDAEASSGLVRRRSTKLWGTRVVEMTPGQELATPASATSAESPLSDTSPPKPVFKWVKGDLIGKGTYGRVYLALNATTGEMIAMIAVKQVELPRTASDREDSRQKGVVAALKSEIETLKDLDHPHIVSYLGFEETTTFLSIFLEYVPGGSVGSCLRKHGKFEEPTIKSFLHQILDGLAYLHSKGILHRDLKADNILVDFEGICKISDFGTVRRSDDIYGNVENMSLQGSIFWMAPEVVSLSKKGYSAKIDIWSLGCVVLEMFAGRRPWSDDEAVQAMFKIGAERKAPPIPADVKLSKQAAHFLKNCFEVDPAKRPTAQRLLDHVFSVPDESWHFQQSALWRSLQR</sequence>
<keyword evidence="8 10" id="KW-0862">Zinc</keyword>
<feature type="domain" description="LIM zinc-binding" evidence="14">
    <location>
        <begin position="622"/>
        <end position="685"/>
    </location>
</feature>
<feature type="compositionally biased region" description="Polar residues" evidence="12">
    <location>
        <begin position="1520"/>
        <end position="1531"/>
    </location>
</feature>
<evidence type="ECO:0000256" key="8">
    <source>
        <dbReference type="ARBA" id="ARBA00022833"/>
    </source>
</evidence>
<feature type="compositionally biased region" description="Low complexity" evidence="12">
    <location>
        <begin position="62"/>
        <end position="77"/>
    </location>
</feature>
<feature type="compositionally biased region" description="Basic and acidic residues" evidence="12">
    <location>
        <begin position="1596"/>
        <end position="1606"/>
    </location>
</feature>
<feature type="region of interest" description="Disordered" evidence="12">
    <location>
        <begin position="2341"/>
        <end position="2361"/>
    </location>
</feature>
<evidence type="ECO:0000313" key="15">
    <source>
        <dbReference type="EMBL" id="ETS62881.1"/>
    </source>
</evidence>
<feature type="region of interest" description="Disordered" evidence="12">
    <location>
        <begin position="362"/>
        <end position="388"/>
    </location>
</feature>
<comment type="similarity">
    <text evidence="2">Belongs to the protein kinase superfamily. STE Ser/Thr protein kinase family. MAP kinase kinase kinase subfamily.</text>
</comment>
<keyword evidence="6 11" id="KW-0547">Nucleotide-binding</keyword>
<dbReference type="PANTHER" id="PTHR11584:SF369">
    <property type="entry name" value="MITOGEN-ACTIVATED PROTEIN KINASE KINASE KINASE 19-RELATED"/>
    <property type="match status" value="1"/>
</dbReference>
<feature type="region of interest" description="Disordered" evidence="12">
    <location>
        <begin position="1276"/>
        <end position="1304"/>
    </location>
</feature>
<dbReference type="Gene3D" id="2.10.110.10">
    <property type="entry name" value="Cysteine Rich Protein"/>
    <property type="match status" value="2"/>
</dbReference>
<dbReference type="PROSITE" id="PS00107">
    <property type="entry name" value="PROTEIN_KINASE_ATP"/>
    <property type="match status" value="1"/>
</dbReference>
<feature type="compositionally biased region" description="Low complexity" evidence="12">
    <location>
        <begin position="92"/>
        <end position="105"/>
    </location>
</feature>
<feature type="compositionally biased region" description="Low complexity" evidence="12">
    <location>
        <begin position="1276"/>
        <end position="1288"/>
    </location>
</feature>
<feature type="compositionally biased region" description="Low complexity" evidence="12">
    <location>
        <begin position="962"/>
        <end position="983"/>
    </location>
</feature>
<dbReference type="PROSITE" id="PS50011">
    <property type="entry name" value="PROTEIN_KINASE_DOM"/>
    <property type="match status" value="1"/>
</dbReference>
<comment type="caution">
    <text evidence="15">The sequence shown here is derived from an EMBL/GenBank/DDBJ whole genome shotgun (WGS) entry which is preliminary data.</text>
</comment>
<protein>
    <recommendedName>
        <fullName evidence="17">LIM zinc-binding domain-containing protein</fullName>
    </recommendedName>
</protein>
<dbReference type="FunFam" id="3.30.200.20:FF:000387">
    <property type="entry name" value="Serine/threonine-protein kinase STE11"/>
    <property type="match status" value="1"/>
</dbReference>
<feature type="compositionally biased region" description="Low complexity" evidence="12">
    <location>
        <begin position="1066"/>
        <end position="1089"/>
    </location>
</feature>
<feature type="compositionally biased region" description="Low complexity" evidence="12">
    <location>
        <begin position="2261"/>
        <end position="2275"/>
    </location>
</feature>
<keyword evidence="7" id="KW-0418">Kinase</keyword>
<feature type="compositionally biased region" description="Polar residues" evidence="12">
    <location>
        <begin position="1540"/>
        <end position="1561"/>
    </location>
</feature>
<dbReference type="Pfam" id="PF00412">
    <property type="entry name" value="LIM"/>
    <property type="match status" value="1"/>
</dbReference>
<feature type="region of interest" description="Disordered" evidence="12">
    <location>
        <begin position="161"/>
        <end position="190"/>
    </location>
</feature>
<dbReference type="InterPro" id="IPR017441">
    <property type="entry name" value="Protein_kinase_ATP_BS"/>
</dbReference>
<feature type="region of interest" description="Disordered" evidence="12">
    <location>
        <begin position="1429"/>
        <end position="1451"/>
    </location>
</feature>